<keyword evidence="8" id="KW-0411">Iron-sulfur</keyword>
<dbReference type="SUPFAM" id="SSF52343">
    <property type="entry name" value="Ferredoxin reductase-like, C-terminal NADP-linked domain"/>
    <property type="match status" value="1"/>
</dbReference>
<dbReference type="EMBL" id="VCLB01000003">
    <property type="protein sequence ID" value="TNB48517.1"/>
    <property type="molecule type" value="Genomic_DNA"/>
</dbReference>
<dbReference type="PANTHER" id="PTHR30212:SF2">
    <property type="entry name" value="PROTEIN YIIM"/>
    <property type="match status" value="1"/>
</dbReference>
<comment type="cofactor">
    <cofactor evidence="1">
        <name>FMN</name>
        <dbReference type="ChEBI" id="CHEBI:58210"/>
    </cofactor>
</comment>
<dbReference type="Pfam" id="PF00111">
    <property type="entry name" value="Fer2"/>
    <property type="match status" value="1"/>
</dbReference>
<keyword evidence="12" id="KW-1185">Reference proteome</keyword>
<dbReference type="OrthoDB" id="9786134at2"/>
<dbReference type="AlphaFoldDB" id="A0A5C4JT65"/>
<reference evidence="11 12" key="1">
    <citation type="submission" date="2019-06" db="EMBL/GenBank/DDBJ databases">
        <title>Martelella lutilitoris sp. nov., isolated from a tidal mudflat.</title>
        <authorList>
            <person name="Kim Y.-J."/>
        </authorList>
    </citation>
    <scope>NUCLEOTIDE SEQUENCE [LARGE SCALE GENOMIC DNA]</scope>
    <source>
        <strain evidence="11 12">GH2-6</strain>
    </source>
</reference>
<evidence type="ECO:0000259" key="10">
    <source>
        <dbReference type="PROSITE" id="PS51384"/>
    </source>
</evidence>
<dbReference type="Proteomes" id="UP000307874">
    <property type="component" value="Unassembled WGS sequence"/>
</dbReference>
<keyword evidence="2" id="KW-0285">Flavoprotein</keyword>
<proteinExistence type="predicted"/>
<dbReference type="InterPro" id="IPR001041">
    <property type="entry name" value="2Fe-2S_ferredoxin-type"/>
</dbReference>
<evidence type="ECO:0000256" key="4">
    <source>
        <dbReference type="ARBA" id="ARBA00022714"/>
    </source>
</evidence>
<dbReference type="InterPro" id="IPR036010">
    <property type="entry name" value="2Fe-2S_ferredoxin-like_sf"/>
</dbReference>
<accession>A0A5C4JT65</accession>
<feature type="domain" description="2Fe-2S ferredoxin-type" evidence="9">
    <location>
        <begin position="232"/>
        <end position="319"/>
    </location>
</feature>
<dbReference type="Gene3D" id="3.40.50.80">
    <property type="entry name" value="Nucleotide-binding domain of ferredoxin-NADP reductase (FNR) module"/>
    <property type="match status" value="1"/>
</dbReference>
<evidence type="ECO:0000256" key="2">
    <source>
        <dbReference type="ARBA" id="ARBA00022630"/>
    </source>
</evidence>
<keyword evidence="4" id="KW-0001">2Fe-2S</keyword>
<dbReference type="InterPro" id="IPR006058">
    <property type="entry name" value="2Fe2S_fd_BS"/>
</dbReference>
<evidence type="ECO:0000256" key="6">
    <source>
        <dbReference type="ARBA" id="ARBA00023002"/>
    </source>
</evidence>
<dbReference type="InterPro" id="IPR017938">
    <property type="entry name" value="Riboflavin_synthase-like_b-brl"/>
</dbReference>
<name>A0A5C4JT65_9HYPH</name>
<dbReference type="PROSITE" id="PS51384">
    <property type="entry name" value="FAD_FR"/>
    <property type="match status" value="1"/>
</dbReference>
<keyword evidence="7" id="KW-0408">Iron</keyword>
<evidence type="ECO:0000313" key="11">
    <source>
        <dbReference type="EMBL" id="TNB48517.1"/>
    </source>
</evidence>
<dbReference type="CDD" id="cd00207">
    <property type="entry name" value="fer2"/>
    <property type="match status" value="1"/>
</dbReference>
<dbReference type="InterPro" id="IPR012675">
    <property type="entry name" value="Beta-grasp_dom_sf"/>
</dbReference>
<dbReference type="GO" id="GO:0016491">
    <property type="term" value="F:oxidoreductase activity"/>
    <property type="evidence" value="ECO:0007669"/>
    <property type="project" value="UniProtKB-KW"/>
</dbReference>
<dbReference type="PRINTS" id="PR00409">
    <property type="entry name" value="PHDIOXRDTASE"/>
</dbReference>
<dbReference type="PROSITE" id="PS00197">
    <property type="entry name" value="2FE2S_FER_1"/>
    <property type="match status" value="1"/>
</dbReference>
<evidence type="ECO:0000259" key="9">
    <source>
        <dbReference type="PROSITE" id="PS51085"/>
    </source>
</evidence>
<dbReference type="SUPFAM" id="SSF54292">
    <property type="entry name" value="2Fe-2S ferredoxin-like"/>
    <property type="match status" value="1"/>
</dbReference>
<comment type="caution">
    <text evidence="11">The sequence shown here is derived from an EMBL/GenBank/DDBJ whole genome shotgun (WGS) entry which is preliminary data.</text>
</comment>
<dbReference type="InterPro" id="IPR052353">
    <property type="entry name" value="Benzoxazolinone_Detox_Enz"/>
</dbReference>
<gene>
    <name evidence="11" type="ORF">FF124_05110</name>
</gene>
<dbReference type="GO" id="GO:0051537">
    <property type="term" value="F:2 iron, 2 sulfur cluster binding"/>
    <property type="evidence" value="ECO:0007669"/>
    <property type="project" value="UniProtKB-KW"/>
</dbReference>
<evidence type="ECO:0000256" key="8">
    <source>
        <dbReference type="ARBA" id="ARBA00023014"/>
    </source>
</evidence>
<keyword evidence="3" id="KW-0288">FMN</keyword>
<feature type="domain" description="FAD-binding FR-type" evidence="10">
    <location>
        <begin position="3"/>
        <end position="108"/>
    </location>
</feature>
<dbReference type="GO" id="GO:0046872">
    <property type="term" value="F:metal ion binding"/>
    <property type="evidence" value="ECO:0007669"/>
    <property type="project" value="UniProtKB-KW"/>
</dbReference>
<dbReference type="InterPro" id="IPR054582">
    <property type="entry name" value="DmmA-like_N"/>
</dbReference>
<organism evidence="11 12">
    <name type="scientific">Martelella lutilitoris</name>
    <dbReference type="NCBI Taxonomy" id="2583532"/>
    <lineage>
        <taxon>Bacteria</taxon>
        <taxon>Pseudomonadati</taxon>
        <taxon>Pseudomonadota</taxon>
        <taxon>Alphaproteobacteria</taxon>
        <taxon>Hyphomicrobiales</taxon>
        <taxon>Aurantimonadaceae</taxon>
        <taxon>Martelella</taxon>
    </lineage>
</organism>
<dbReference type="PROSITE" id="PS51085">
    <property type="entry name" value="2FE2S_FER_2"/>
    <property type="match status" value="1"/>
</dbReference>
<dbReference type="Gene3D" id="3.10.20.30">
    <property type="match status" value="1"/>
</dbReference>
<evidence type="ECO:0000256" key="5">
    <source>
        <dbReference type="ARBA" id="ARBA00022723"/>
    </source>
</evidence>
<keyword evidence="6" id="KW-0560">Oxidoreductase</keyword>
<sequence length="319" mass="34333">MTDQKLFLKVVERIDDRGDIIRLVLEDAEGKPLPSFEAGAHLAIEVRDGEKVFHRQYSLCGSPSETGCYRLGILKDAASRGGSAAIHRQARPGAVFVSDAPANLFPLADGARRSILFGGGIGITPMIAMAHALEASCSEYEIHYCTRSKSVTAFADVIETAAFAGHVHFHHDDDGTALSPEDFPAYEAGTHLYVCGPEGFMDWIIGLAAKAGFPADSIHREYFTVDVDVSGESFEVEARASGVTVTVGPDDTIAKALKSAGVDVEVKCEEGICGTCMTEILEGEADHRDKFLTDEEKAENFEMALCCSRAKGKKLVLDI</sequence>
<dbReference type="Pfam" id="PF22290">
    <property type="entry name" value="DmmA-like_N"/>
    <property type="match status" value="1"/>
</dbReference>
<evidence type="ECO:0000256" key="7">
    <source>
        <dbReference type="ARBA" id="ARBA00023004"/>
    </source>
</evidence>
<evidence type="ECO:0000256" key="1">
    <source>
        <dbReference type="ARBA" id="ARBA00001917"/>
    </source>
</evidence>
<dbReference type="Gene3D" id="2.40.30.10">
    <property type="entry name" value="Translation factors"/>
    <property type="match status" value="1"/>
</dbReference>
<dbReference type="InterPro" id="IPR017927">
    <property type="entry name" value="FAD-bd_FR_type"/>
</dbReference>
<dbReference type="CDD" id="cd06185">
    <property type="entry name" value="PDR_like"/>
    <property type="match status" value="1"/>
</dbReference>
<dbReference type="RefSeq" id="WP_138747425.1">
    <property type="nucleotide sequence ID" value="NZ_VCLB01000003.1"/>
</dbReference>
<keyword evidence="5" id="KW-0479">Metal-binding</keyword>
<evidence type="ECO:0000313" key="12">
    <source>
        <dbReference type="Proteomes" id="UP000307874"/>
    </source>
</evidence>
<dbReference type="PANTHER" id="PTHR30212">
    <property type="entry name" value="PROTEIN YIIM"/>
    <property type="match status" value="1"/>
</dbReference>
<dbReference type="InterPro" id="IPR039261">
    <property type="entry name" value="FNR_nucleotide-bd"/>
</dbReference>
<dbReference type="SUPFAM" id="SSF63380">
    <property type="entry name" value="Riboflavin synthase domain-like"/>
    <property type="match status" value="1"/>
</dbReference>
<protein>
    <submittedName>
        <fullName evidence="11">Oxidoreductase</fullName>
    </submittedName>
</protein>
<evidence type="ECO:0000256" key="3">
    <source>
        <dbReference type="ARBA" id="ARBA00022643"/>
    </source>
</evidence>